<dbReference type="InterPro" id="IPR004477">
    <property type="entry name" value="ComEC_N"/>
</dbReference>
<feature type="transmembrane region" description="Helical" evidence="7">
    <location>
        <begin position="446"/>
        <end position="463"/>
    </location>
</feature>
<feature type="transmembrane region" description="Helical" evidence="7">
    <location>
        <begin position="388"/>
        <end position="406"/>
    </location>
</feature>
<dbReference type="Pfam" id="PF00753">
    <property type="entry name" value="Lactamase_B"/>
    <property type="match status" value="1"/>
</dbReference>
<dbReference type="Proteomes" id="UP001596037">
    <property type="component" value="Unassembled WGS sequence"/>
</dbReference>
<sequence>MTDTVDDTGQQARPWLAWGLLGLVAGSACQLQQQRLWGGAAYAALAAIALACLVGIGLRRRRRWNRWLALPAAALLAFALVGLRAVQFAGDALAPALEGRDIALTGVVAAMPQRNDGALRFRFELESASMAGRPVQLPPQLYLGWYPGLGGGEAQRQPADLRAGERWLLAARLKAPHGNFNPHGFDYELWLWEQGLQATGYVRAGPKDPPPRRIGVTWRHPVEAARQSVRDRIDARVADPSTSSGQAGKAAGLLAALVVGDQAAIDRADWDVFRATGVAHLMSISGLHITMFAWAAAWAIGWLWRRSARLCLAWPAQHAALVGGIALATGYAVFSGWGVPAQRTVLMLATVAVLRLWGRRWPWPQVWLLACAVVVAVDPWALLQAGFWLSFVAVGVLFASDAGAQAGGRLAAFFREQAVVTLALLPLTVLLFGQVSVVSLLANAVAIPWVTLLVTPLALAGVLAPPLWDLAAWAVQVLGLWLGWLAAWPWATVAAAAPPPWAAAAGLLGGILLVLRLPWPLRALGLPLLLPVLLWQPERPLEGEFELLAADIGQGNAVIVRTAGHTLVYDSGPRYSRESDAGHRVLVPLLRALGERVDTLVLSHRDADHTGGAAAVLAMQPQAALVSSIEDDHELQALRKAARCVAGQRWHWDGVEFELLHPQADDYLAPAKSNAMSCVLRIANGRQTALLVGDIEAAQEARLVSSVRAKPVGRQAQDDRSPGVSTSSTRTALSADVLLVPHHGSKTSSTPAFLQAVRPRIAIVQAGYRNRFGHPAPPVLERYRLQGVRVIQSPQCGAAWWRSVQPQAVQCQRATAFRYWNHRIASP</sequence>
<proteinExistence type="predicted"/>
<evidence type="ECO:0000256" key="3">
    <source>
        <dbReference type="ARBA" id="ARBA00022692"/>
    </source>
</evidence>
<name>A0ABW0NG30_9BURK</name>
<keyword evidence="10" id="KW-1185">Reference proteome</keyword>
<evidence type="ECO:0000256" key="5">
    <source>
        <dbReference type="ARBA" id="ARBA00023136"/>
    </source>
</evidence>
<evidence type="ECO:0000256" key="4">
    <source>
        <dbReference type="ARBA" id="ARBA00022989"/>
    </source>
</evidence>
<feature type="transmembrane region" description="Helical" evidence="7">
    <location>
        <begin position="470"/>
        <end position="488"/>
    </location>
</feature>
<evidence type="ECO:0000256" key="1">
    <source>
        <dbReference type="ARBA" id="ARBA00004651"/>
    </source>
</evidence>
<keyword evidence="3 7" id="KW-0812">Transmembrane</keyword>
<evidence type="ECO:0000313" key="10">
    <source>
        <dbReference type="Proteomes" id="UP001596037"/>
    </source>
</evidence>
<dbReference type="SUPFAM" id="SSF56281">
    <property type="entry name" value="Metallo-hydrolase/oxidoreductase"/>
    <property type="match status" value="1"/>
</dbReference>
<dbReference type="Pfam" id="PF13567">
    <property type="entry name" value="DUF4131"/>
    <property type="match status" value="1"/>
</dbReference>
<dbReference type="EMBL" id="JBHSMF010000009">
    <property type="protein sequence ID" value="MFC5499470.1"/>
    <property type="molecule type" value="Genomic_DNA"/>
</dbReference>
<dbReference type="InterPro" id="IPR035681">
    <property type="entry name" value="ComA-like_MBL"/>
</dbReference>
<feature type="domain" description="Metallo-beta-lactamase" evidence="8">
    <location>
        <begin position="554"/>
        <end position="743"/>
    </location>
</feature>
<evidence type="ECO:0000259" key="8">
    <source>
        <dbReference type="SMART" id="SM00849"/>
    </source>
</evidence>
<dbReference type="InterPro" id="IPR036866">
    <property type="entry name" value="RibonucZ/Hydroxyglut_hydro"/>
</dbReference>
<keyword evidence="5 7" id="KW-0472">Membrane</keyword>
<comment type="subcellular location">
    <subcellularLocation>
        <location evidence="1">Cell membrane</location>
        <topology evidence="1">Multi-pass membrane protein</topology>
    </subcellularLocation>
</comment>
<accession>A0ABW0NG30</accession>
<dbReference type="SMART" id="SM00849">
    <property type="entry name" value="Lactamase_B"/>
    <property type="match status" value="1"/>
</dbReference>
<dbReference type="InterPro" id="IPR025405">
    <property type="entry name" value="DUF4131"/>
</dbReference>
<protein>
    <submittedName>
        <fullName evidence="9">DNA internalization-related competence protein ComEC/Rec2</fullName>
    </submittedName>
</protein>
<dbReference type="Pfam" id="PF03772">
    <property type="entry name" value="Competence"/>
    <property type="match status" value="1"/>
</dbReference>
<reference evidence="10" key="1">
    <citation type="journal article" date="2019" name="Int. J. Syst. Evol. Microbiol.">
        <title>The Global Catalogue of Microorganisms (GCM) 10K type strain sequencing project: providing services to taxonomists for standard genome sequencing and annotation.</title>
        <authorList>
            <consortium name="The Broad Institute Genomics Platform"/>
            <consortium name="The Broad Institute Genome Sequencing Center for Infectious Disease"/>
            <person name="Wu L."/>
            <person name="Ma J."/>
        </authorList>
    </citation>
    <scope>NUCLEOTIDE SEQUENCE [LARGE SCALE GENOMIC DNA]</scope>
    <source>
        <strain evidence="10">CCUG 57401</strain>
    </source>
</reference>
<feature type="transmembrane region" description="Helical" evidence="7">
    <location>
        <begin position="500"/>
        <end position="519"/>
    </location>
</feature>
<evidence type="ECO:0000256" key="7">
    <source>
        <dbReference type="SAM" id="Phobius"/>
    </source>
</evidence>
<dbReference type="InterPro" id="IPR052159">
    <property type="entry name" value="Competence_DNA_uptake"/>
</dbReference>
<evidence type="ECO:0000256" key="2">
    <source>
        <dbReference type="ARBA" id="ARBA00022475"/>
    </source>
</evidence>
<feature type="region of interest" description="Disordered" evidence="6">
    <location>
        <begin position="710"/>
        <end position="729"/>
    </location>
</feature>
<dbReference type="PANTHER" id="PTHR30619:SF1">
    <property type="entry name" value="RECOMBINATION PROTEIN 2"/>
    <property type="match status" value="1"/>
</dbReference>
<dbReference type="NCBIfam" id="TIGR00361">
    <property type="entry name" value="ComEC_Rec2"/>
    <property type="match status" value="1"/>
</dbReference>
<keyword evidence="4 7" id="KW-1133">Transmembrane helix</keyword>
<dbReference type="InterPro" id="IPR001279">
    <property type="entry name" value="Metallo-B-lactamas"/>
</dbReference>
<keyword evidence="2" id="KW-1003">Cell membrane</keyword>
<feature type="transmembrane region" description="Helical" evidence="7">
    <location>
        <begin position="316"/>
        <end position="334"/>
    </location>
</feature>
<evidence type="ECO:0000256" key="6">
    <source>
        <dbReference type="SAM" id="MobiDB-lite"/>
    </source>
</evidence>
<organism evidence="9 10">
    <name type="scientific">Caenimonas terrae</name>
    <dbReference type="NCBI Taxonomy" id="696074"/>
    <lineage>
        <taxon>Bacteria</taxon>
        <taxon>Pseudomonadati</taxon>
        <taxon>Pseudomonadota</taxon>
        <taxon>Betaproteobacteria</taxon>
        <taxon>Burkholderiales</taxon>
        <taxon>Comamonadaceae</taxon>
        <taxon>Caenimonas</taxon>
    </lineage>
</organism>
<dbReference type="Gene3D" id="3.60.15.10">
    <property type="entry name" value="Ribonuclease Z/Hydroxyacylglutathione hydrolase-like"/>
    <property type="match status" value="1"/>
</dbReference>
<feature type="transmembrane region" description="Helical" evidence="7">
    <location>
        <begin position="67"/>
        <end position="86"/>
    </location>
</feature>
<feature type="transmembrane region" description="Helical" evidence="7">
    <location>
        <begin position="281"/>
        <end position="304"/>
    </location>
</feature>
<gene>
    <name evidence="9" type="ORF">ACFPOE_18135</name>
</gene>
<feature type="transmembrane region" description="Helical" evidence="7">
    <location>
        <begin position="365"/>
        <end position="382"/>
    </location>
</feature>
<dbReference type="RefSeq" id="WP_376851693.1">
    <property type="nucleotide sequence ID" value="NZ_JBHSMF010000009.1"/>
</dbReference>
<feature type="transmembrane region" description="Helical" evidence="7">
    <location>
        <begin position="39"/>
        <end position="58"/>
    </location>
</feature>
<comment type="caution">
    <text evidence="9">The sequence shown here is derived from an EMBL/GenBank/DDBJ whole genome shotgun (WGS) entry which is preliminary data.</text>
</comment>
<feature type="transmembrane region" description="Helical" evidence="7">
    <location>
        <begin position="418"/>
        <end position="440"/>
    </location>
</feature>
<dbReference type="NCBIfam" id="TIGR00360">
    <property type="entry name" value="ComEC_N-term"/>
    <property type="match status" value="1"/>
</dbReference>
<dbReference type="InterPro" id="IPR004797">
    <property type="entry name" value="Competence_ComEC/Rec2"/>
</dbReference>
<dbReference type="CDD" id="cd07731">
    <property type="entry name" value="ComA-like_MBL-fold"/>
    <property type="match status" value="1"/>
</dbReference>
<dbReference type="PANTHER" id="PTHR30619">
    <property type="entry name" value="DNA INTERNALIZATION/COMPETENCE PROTEIN COMEC/REC2"/>
    <property type="match status" value="1"/>
</dbReference>
<evidence type="ECO:0000313" key="9">
    <source>
        <dbReference type="EMBL" id="MFC5499470.1"/>
    </source>
</evidence>